<sequence length="319" mass="36355">MQLKEETNRVVIRNKPDSFKIRVAKDFRRNSMIYLMLLPVVAFYAVFHYGPLYGLQIAFKNFSAGLGIWHSPWVGFQHFSDFFNGFFFERVVSNTIILGAYDLIFVFPASIVLALLLNEVRHRVFKRTVQSITYIPHFISVVVVVGMLVDFLSVDGLINQLVTYFGGKPISFMRLPEWFRTIYTSSAIWQGIGWGSIIYLAAISNIDPSLYEAAKVDGAGRWKQMLQITLPGILPTVIILLILRIGSFMALQDEKILIMYNPVIYETADVIGTYVYRKGILEASYSFSAAVGMFNSLINFILLIGANYLSKRFTDTKLW</sequence>
<dbReference type="PANTHER" id="PTHR43496:SF1">
    <property type="entry name" value="POLYGALACTURONAN_RHAMNOGALACTURONAN TRANSPORT SYSTEM PERMEASE PROTEIN YTEP"/>
    <property type="match status" value="1"/>
</dbReference>
<keyword evidence="4 6" id="KW-1133">Transmembrane helix</keyword>
<evidence type="ECO:0000256" key="2">
    <source>
        <dbReference type="ARBA" id="ARBA00022448"/>
    </source>
</evidence>
<dbReference type="CDD" id="cd06261">
    <property type="entry name" value="TM_PBP2"/>
    <property type="match status" value="1"/>
</dbReference>
<evidence type="ECO:0000256" key="3">
    <source>
        <dbReference type="ARBA" id="ARBA00022692"/>
    </source>
</evidence>
<keyword evidence="3 6" id="KW-0812">Transmembrane</keyword>
<proteinExistence type="inferred from homology"/>
<reference evidence="8" key="1">
    <citation type="journal article" date="2016" name="Genome Announc.">
        <title>Draft genomes of two strains of Paenibacillus glucanolyticus with capability to degrade lignocellulose.</title>
        <authorList>
            <person name="Mathews S.L."/>
            <person name="Pawlak J."/>
            <person name="Grunden A.M."/>
        </authorList>
    </citation>
    <scope>NUCLEOTIDE SEQUENCE [LARGE SCALE GENOMIC DNA]</scope>
    <source>
        <strain evidence="8">SLM1</strain>
    </source>
</reference>
<evidence type="ECO:0000259" key="7">
    <source>
        <dbReference type="PROSITE" id="PS50928"/>
    </source>
</evidence>
<name>A0A163LQL8_9BACL</name>
<dbReference type="GeneID" id="97556115"/>
<feature type="transmembrane region" description="Helical" evidence="6">
    <location>
        <begin position="138"/>
        <end position="162"/>
    </location>
</feature>
<dbReference type="OrthoDB" id="9785836at2"/>
<dbReference type="Gene3D" id="1.10.3720.10">
    <property type="entry name" value="MetI-like"/>
    <property type="match status" value="1"/>
</dbReference>
<dbReference type="PROSITE" id="PS50928">
    <property type="entry name" value="ABC_TM1"/>
    <property type="match status" value="1"/>
</dbReference>
<evidence type="ECO:0000256" key="1">
    <source>
        <dbReference type="ARBA" id="ARBA00004141"/>
    </source>
</evidence>
<feature type="domain" description="ABC transmembrane type-1" evidence="7">
    <location>
        <begin position="92"/>
        <end position="306"/>
    </location>
</feature>
<evidence type="ECO:0000256" key="5">
    <source>
        <dbReference type="ARBA" id="ARBA00023136"/>
    </source>
</evidence>
<dbReference type="InterPro" id="IPR035906">
    <property type="entry name" value="MetI-like_sf"/>
</dbReference>
<dbReference type="GO" id="GO:0005886">
    <property type="term" value="C:plasma membrane"/>
    <property type="evidence" value="ECO:0007669"/>
    <property type="project" value="UniProtKB-SubCell"/>
</dbReference>
<dbReference type="KEGG" id="pglu:A3958_20810"/>
<comment type="caution">
    <text evidence="8">The sequence shown here is derived from an EMBL/GenBank/DDBJ whole genome shotgun (WGS) entry which is preliminary data.</text>
</comment>
<dbReference type="RefSeq" id="WP_036638118.1">
    <property type="nucleotide sequence ID" value="NZ_CBCSBX010000015.1"/>
</dbReference>
<evidence type="ECO:0000313" key="9">
    <source>
        <dbReference type="Proteomes" id="UP000076796"/>
    </source>
</evidence>
<dbReference type="AlphaFoldDB" id="A0A163LQL8"/>
<comment type="subcellular location">
    <subcellularLocation>
        <location evidence="6">Cell membrane</location>
        <topology evidence="6">Multi-pass membrane protein</topology>
    </subcellularLocation>
    <subcellularLocation>
        <location evidence="1">Membrane</location>
        <topology evidence="1">Multi-pass membrane protein</topology>
    </subcellularLocation>
</comment>
<feature type="transmembrane region" description="Helical" evidence="6">
    <location>
        <begin position="96"/>
        <end position="117"/>
    </location>
</feature>
<evidence type="ECO:0000256" key="4">
    <source>
        <dbReference type="ARBA" id="ARBA00022989"/>
    </source>
</evidence>
<dbReference type="PANTHER" id="PTHR43496">
    <property type="entry name" value="PROTEIN LPLB"/>
    <property type="match status" value="1"/>
</dbReference>
<dbReference type="SUPFAM" id="SSF161098">
    <property type="entry name" value="MetI-like"/>
    <property type="match status" value="1"/>
</dbReference>
<keyword evidence="9" id="KW-1185">Reference proteome</keyword>
<dbReference type="EMBL" id="LWMH01000001">
    <property type="protein sequence ID" value="KZS48357.1"/>
    <property type="molecule type" value="Genomic_DNA"/>
</dbReference>
<dbReference type="GO" id="GO:0055085">
    <property type="term" value="P:transmembrane transport"/>
    <property type="evidence" value="ECO:0007669"/>
    <property type="project" value="InterPro"/>
</dbReference>
<dbReference type="InterPro" id="IPR000515">
    <property type="entry name" value="MetI-like"/>
</dbReference>
<organism evidence="8 9">
    <name type="scientific">Paenibacillus glucanolyticus</name>
    <dbReference type="NCBI Taxonomy" id="59843"/>
    <lineage>
        <taxon>Bacteria</taxon>
        <taxon>Bacillati</taxon>
        <taxon>Bacillota</taxon>
        <taxon>Bacilli</taxon>
        <taxon>Bacillales</taxon>
        <taxon>Paenibacillaceae</taxon>
        <taxon>Paenibacillus</taxon>
    </lineage>
</organism>
<dbReference type="Pfam" id="PF00528">
    <property type="entry name" value="BPD_transp_1"/>
    <property type="match status" value="1"/>
</dbReference>
<evidence type="ECO:0000313" key="8">
    <source>
        <dbReference type="EMBL" id="KZS48357.1"/>
    </source>
</evidence>
<feature type="transmembrane region" description="Helical" evidence="6">
    <location>
        <begin position="182"/>
        <end position="204"/>
    </location>
</feature>
<feature type="transmembrane region" description="Helical" evidence="6">
    <location>
        <begin position="285"/>
        <end position="309"/>
    </location>
</feature>
<dbReference type="Proteomes" id="UP000076796">
    <property type="component" value="Unassembled WGS sequence"/>
</dbReference>
<evidence type="ECO:0000256" key="6">
    <source>
        <dbReference type="RuleBase" id="RU363032"/>
    </source>
</evidence>
<comment type="similarity">
    <text evidence="6">Belongs to the binding-protein-dependent transport system permease family.</text>
</comment>
<dbReference type="STRING" id="59843.A3958_20810"/>
<gene>
    <name evidence="8" type="ORF">AWU65_21690</name>
</gene>
<feature type="transmembrane region" description="Helical" evidence="6">
    <location>
        <begin position="32"/>
        <end position="50"/>
    </location>
</feature>
<keyword evidence="2 6" id="KW-0813">Transport</keyword>
<keyword evidence="5 6" id="KW-0472">Membrane</keyword>
<protein>
    <submittedName>
        <fullName evidence="8">Sugar ABC transporter permease</fullName>
    </submittedName>
</protein>
<accession>A0A163LQL8</accession>
<feature type="transmembrane region" description="Helical" evidence="6">
    <location>
        <begin position="225"/>
        <end position="251"/>
    </location>
</feature>